<keyword evidence="1" id="KW-0472">Membrane</keyword>
<dbReference type="AlphaFoldDB" id="A0A9D1W8B4"/>
<dbReference type="InterPro" id="IPR037185">
    <property type="entry name" value="EmrE-like"/>
</dbReference>
<sequence>MWWIYAILSAVFASLTAMFAKVGVSGINSNLATAIRTIVVLVLLWGIVIAKGEFKGFSLISKHSLLFLVLSGLATGFSWMFYFKALQMGPVSQVATIDKLSVAITIILAAIFFHEPISLKTALAASLIISGTVLLIA</sequence>
<reference evidence="3" key="2">
    <citation type="submission" date="2021-04" db="EMBL/GenBank/DDBJ databases">
        <authorList>
            <person name="Gilroy R."/>
        </authorList>
    </citation>
    <scope>NUCLEOTIDE SEQUENCE</scope>
    <source>
        <strain evidence="3">1719</strain>
    </source>
</reference>
<comment type="caution">
    <text evidence="3">The sequence shown here is derived from an EMBL/GenBank/DDBJ whole genome shotgun (WGS) entry which is preliminary data.</text>
</comment>
<organism evidence="3 4">
    <name type="scientific">Candidatus Sphingobacterium stercoripullorum</name>
    <dbReference type="NCBI Taxonomy" id="2838759"/>
    <lineage>
        <taxon>Bacteria</taxon>
        <taxon>Pseudomonadati</taxon>
        <taxon>Bacteroidota</taxon>
        <taxon>Sphingobacteriia</taxon>
        <taxon>Sphingobacteriales</taxon>
        <taxon>Sphingobacteriaceae</taxon>
        <taxon>Sphingobacterium</taxon>
    </lineage>
</organism>
<accession>A0A9D1W8B4</accession>
<feature type="transmembrane region" description="Helical" evidence="1">
    <location>
        <begin position="30"/>
        <end position="52"/>
    </location>
</feature>
<keyword evidence="1" id="KW-0812">Transmembrane</keyword>
<feature type="transmembrane region" description="Helical" evidence="1">
    <location>
        <begin position="64"/>
        <end position="82"/>
    </location>
</feature>
<dbReference type="SUPFAM" id="SSF103481">
    <property type="entry name" value="Multidrug resistance efflux transporter EmrE"/>
    <property type="match status" value="1"/>
</dbReference>
<proteinExistence type="predicted"/>
<evidence type="ECO:0000313" key="3">
    <source>
        <dbReference type="EMBL" id="HIX54485.1"/>
    </source>
</evidence>
<dbReference type="EMBL" id="DXEZ01000154">
    <property type="protein sequence ID" value="HIX54485.1"/>
    <property type="molecule type" value="Genomic_DNA"/>
</dbReference>
<evidence type="ECO:0000259" key="2">
    <source>
        <dbReference type="Pfam" id="PF00892"/>
    </source>
</evidence>
<dbReference type="Proteomes" id="UP000824156">
    <property type="component" value="Unassembled WGS sequence"/>
</dbReference>
<dbReference type="PANTHER" id="PTHR22911">
    <property type="entry name" value="ACYL-MALONYL CONDENSING ENZYME-RELATED"/>
    <property type="match status" value="1"/>
</dbReference>
<feature type="domain" description="EamA" evidence="2">
    <location>
        <begin position="2"/>
        <end position="136"/>
    </location>
</feature>
<keyword evidence="1" id="KW-1133">Transmembrane helix</keyword>
<feature type="transmembrane region" description="Helical" evidence="1">
    <location>
        <begin position="94"/>
        <end position="112"/>
    </location>
</feature>
<evidence type="ECO:0000256" key="1">
    <source>
        <dbReference type="SAM" id="Phobius"/>
    </source>
</evidence>
<dbReference type="Gene3D" id="1.10.3730.20">
    <property type="match status" value="1"/>
</dbReference>
<dbReference type="GO" id="GO:0016020">
    <property type="term" value="C:membrane"/>
    <property type="evidence" value="ECO:0007669"/>
    <property type="project" value="InterPro"/>
</dbReference>
<dbReference type="Pfam" id="PF00892">
    <property type="entry name" value="EamA"/>
    <property type="match status" value="1"/>
</dbReference>
<reference evidence="3" key="1">
    <citation type="journal article" date="2021" name="PeerJ">
        <title>Extensive microbial diversity within the chicken gut microbiome revealed by metagenomics and culture.</title>
        <authorList>
            <person name="Gilroy R."/>
            <person name="Ravi A."/>
            <person name="Getino M."/>
            <person name="Pursley I."/>
            <person name="Horton D.L."/>
            <person name="Alikhan N.F."/>
            <person name="Baker D."/>
            <person name="Gharbi K."/>
            <person name="Hall N."/>
            <person name="Watson M."/>
            <person name="Adriaenssens E.M."/>
            <person name="Foster-Nyarko E."/>
            <person name="Jarju S."/>
            <person name="Secka A."/>
            <person name="Antonio M."/>
            <person name="Oren A."/>
            <person name="Chaudhuri R.R."/>
            <person name="La Ragione R."/>
            <person name="Hildebrand F."/>
            <person name="Pallen M.J."/>
        </authorList>
    </citation>
    <scope>NUCLEOTIDE SEQUENCE</scope>
    <source>
        <strain evidence="3">1719</strain>
    </source>
</reference>
<dbReference type="PANTHER" id="PTHR22911:SF137">
    <property type="entry name" value="SOLUTE CARRIER FAMILY 35 MEMBER G2-RELATED"/>
    <property type="match status" value="1"/>
</dbReference>
<name>A0A9D1W8B4_9SPHI</name>
<feature type="transmembrane region" description="Helical" evidence="1">
    <location>
        <begin position="119"/>
        <end position="136"/>
    </location>
</feature>
<dbReference type="InterPro" id="IPR000620">
    <property type="entry name" value="EamA_dom"/>
</dbReference>
<protein>
    <submittedName>
        <fullName evidence="3">EamA family transporter</fullName>
    </submittedName>
</protein>
<evidence type="ECO:0000313" key="4">
    <source>
        <dbReference type="Proteomes" id="UP000824156"/>
    </source>
</evidence>
<gene>
    <name evidence="3" type="ORF">H9853_05615</name>
</gene>